<keyword evidence="5" id="KW-0800">Toxin</keyword>
<organism evidence="9 10">
    <name type="scientific">Cordylochernes scorpioides</name>
    <dbReference type="NCBI Taxonomy" id="51811"/>
    <lineage>
        <taxon>Eukaryota</taxon>
        <taxon>Metazoa</taxon>
        <taxon>Ecdysozoa</taxon>
        <taxon>Arthropoda</taxon>
        <taxon>Chelicerata</taxon>
        <taxon>Arachnida</taxon>
        <taxon>Pseudoscorpiones</taxon>
        <taxon>Cheliferoidea</taxon>
        <taxon>Chernetidae</taxon>
        <taxon>Cordylochernes</taxon>
    </lineage>
</organism>
<dbReference type="Gene3D" id="1.25.40.20">
    <property type="entry name" value="Ankyrin repeat-containing domain"/>
    <property type="match status" value="2"/>
</dbReference>
<keyword evidence="6 8" id="KW-0040">ANK repeat</keyword>
<gene>
    <name evidence="9" type="ORF">LAZ67_10000735</name>
</gene>
<sequence length="528" mass="60944">MSLKIHFLFSNLELFPDNLGAVINEHGERFSSIYIKHREAGTKVNGVLVCLLTTGGHSRGMHLKQNYFDNYEYPLHLAIVLGKEYICKLLVDNGANLYAKNCFEETALHQSIRRRNLNIFRYLLEVGADFNARDYCGRTPLMWVSGIENSKFLEELLKFDVDLELADRDLYTPIIYSIQDKYFKNFILLIEAGADINQKDEQNKSLLHHACSYDFLEVVAFLIKFGADINEKCNGGKTPLAYTQNYQNDICAKLLIQSGALVNIELDDLVNDDNSAKDTALHLAAKSLNKEKVLTLIEGGADVNVKNINGNTPLVLAFSEFINSDIIHDFSENTMKLFEVLLRLTNNFDLVSFLKDNDVRAQIALPMPALNLMIIYFILRNPTCEFPNDIEVLKYSRQLWYKCQCEVVIMKKQKLGKTNITLLNILTEIDRNKLAGYLSNKSTGLRGTMELNMDSYEKQFPNYFEFIKERFQVGITIGITHSKKLFLVKKQHFERLKFYILDKMFKQLHFWNQECYVEVDEKKRCNIL</sequence>
<feature type="repeat" description="ANK" evidence="8">
    <location>
        <begin position="276"/>
        <end position="308"/>
    </location>
</feature>
<evidence type="ECO:0000256" key="7">
    <source>
        <dbReference type="ARBA" id="ARBA00023298"/>
    </source>
</evidence>
<comment type="subcellular location">
    <subcellularLocation>
        <location evidence="1">Target cell membrane</location>
    </subcellularLocation>
</comment>
<keyword evidence="7" id="KW-0472">Membrane</keyword>
<evidence type="ECO:0000256" key="3">
    <source>
        <dbReference type="ARBA" id="ARBA00022537"/>
    </source>
</evidence>
<reference evidence="9 10" key="1">
    <citation type="submission" date="2022-01" db="EMBL/GenBank/DDBJ databases">
        <title>A chromosomal length assembly of Cordylochernes scorpioides.</title>
        <authorList>
            <person name="Zeh D."/>
            <person name="Zeh J."/>
        </authorList>
    </citation>
    <scope>NUCLEOTIDE SEQUENCE [LARGE SCALE GENOMIC DNA]</scope>
    <source>
        <strain evidence="9">IN4F17</strain>
        <tissue evidence="9">Whole Body</tissue>
    </source>
</reference>
<keyword evidence="5" id="KW-0528">Neurotoxin</keyword>
<name>A0ABY6KVR2_9ARAC</name>
<dbReference type="InterPro" id="IPR036770">
    <property type="entry name" value="Ankyrin_rpt-contain_sf"/>
</dbReference>
<keyword evidence="4" id="KW-0677">Repeat</keyword>
<dbReference type="EMBL" id="CP092872">
    <property type="protein sequence ID" value="UYV72788.1"/>
    <property type="molecule type" value="Genomic_DNA"/>
</dbReference>
<evidence type="ECO:0000256" key="5">
    <source>
        <dbReference type="ARBA" id="ARBA00023028"/>
    </source>
</evidence>
<keyword evidence="7" id="KW-1053">Target membrane</keyword>
<evidence type="ECO:0000313" key="9">
    <source>
        <dbReference type="EMBL" id="UYV72788.1"/>
    </source>
</evidence>
<dbReference type="Pfam" id="PF00023">
    <property type="entry name" value="Ank"/>
    <property type="match status" value="1"/>
</dbReference>
<feature type="repeat" description="ANK" evidence="8">
    <location>
        <begin position="70"/>
        <end position="102"/>
    </location>
</feature>
<keyword evidence="10" id="KW-1185">Reference proteome</keyword>
<evidence type="ECO:0000256" key="8">
    <source>
        <dbReference type="PROSITE-ProRule" id="PRU00023"/>
    </source>
</evidence>
<dbReference type="InterPro" id="IPR002110">
    <property type="entry name" value="Ankyrin_rpt"/>
</dbReference>
<accession>A0ABY6KVR2</accession>
<feature type="repeat" description="ANK" evidence="8">
    <location>
        <begin position="103"/>
        <end position="135"/>
    </location>
</feature>
<evidence type="ECO:0008006" key="11">
    <source>
        <dbReference type="Google" id="ProtNLM"/>
    </source>
</evidence>
<proteinExistence type="predicted"/>
<dbReference type="SUPFAM" id="SSF48403">
    <property type="entry name" value="Ankyrin repeat"/>
    <property type="match status" value="2"/>
</dbReference>
<protein>
    <recommendedName>
        <fullName evidence="11">Ankyrin repeat protein</fullName>
    </recommendedName>
</protein>
<evidence type="ECO:0000256" key="2">
    <source>
        <dbReference type="ARBA" id="ARBA00022483"/>
    </source>
</evidence>
<dbReference type="Pfam" id="PF12796">
    <property type="entry name" value="Ank_2"/>
    <property type="match status" value="3"/>
</dbReference>
<evidence type="ECO:0000256" key="1">
    <source>
        <dbReference type="ARBA" id="ARBA00004175"/>
    </source>
</evidence>
<dbReference type="PANTHER" id="PTHR24171:SF9">
    <property type="entry name" value="ANKYRIN REPEAT DOMAIN-CONTAINING PROTEIN 39"/>
    <property type="match status" value="1"/>
</dbReference>
<evidence type="ECO:0000313" key="10">
    <source>
        <dbReference type="Proteomes" id="UP001235939"/>
    </source>
</evidence>
<dbReference type="SMART" id="SM00248">
    <property type="entry name" value="ANK"/>
    <property type="match status" value="8"/>
</dbReference>
<keyword evidence="3" id="KW-1052">Target cell membrane</keyword>
<keyword evidence="2" id="KW-0268">Exocytosis</keyword>
<dbReference type="PANTHER" id="PTHR24171">
    <property type="entry name" value="ANKYRIN REPEAT DOMAIN-CONTAINING PROTEIN 39-RELATED"/>
    <property type="match status" value="1"/>
</dbReference>
<dbReference type="Proteomes" id="UP001235939">
    <property type="component" value="Chromosome 10"/>
</dbReference>
<dbReference type="PROSITE" id="PS50088">
    <property type="entry name" value="ANK_REPEAT"/>
    <property type="match status" value="4"/>
</dbReference>
<evidence type="ECO:0000256" key="4">
    <source>
        <dbReference type="ARBA" id="ARBA00022737"/>
    </source>
</evidence>
<feature type="repeat" description="ANK" evidence="8">
    <location>
        <begin position="202"/>
        <end position="234"/>
    </location>
</feature>
<dbReference type="PROSITE" id="PS50297">
    <property type="entry name" value="ANK_REP_REGION"/>
    <property type="match status" value="4"/>
</dbReference>
<evidence type="ECO:0000256" key="6">
    <source>
        <dbReference type="ARBA" id="ARBA00023043"/>
    </source>
</evidence>
<keyword evidence="5" id="KW-0638">Presynaptic neurotoxin</keyword>